<dbReference type="OrthoDB" id="9788689at2"/>
<dbReference type="AlphaFoldDB" id="A0A4R0ND56"/>
<sequence>MAIIKEIIASNKVVCLEAVELYPLLDTKGNKMAETGFEILEEITPCIEDAC</sequence>
<protein>
    <submittedName>
        <fullName evidence="1">Uncharacterized protein</fullName>
    </submittedName>
</protein>
<organism evidence="1 2">
    <name type="scientific">Pedobacter hiemivivus</name>
    <dbReference type="NCBI Taxonomy" id="2530454"/>
    <lineage>
        <taxon>Bacteria</taxon>
        <taxon>Pseudomonadati</taxon>
        <taxon>Bacteroidota</taxon>
        <taxon>Sphingobacteriia</taxon>
        <taxon>Sphingobacteriales</taxon>
        <taxon>Sphingobacteriaceae</taxon>
        <taxon>Pedobacter</taxon>
    </lineage>
</organism>
<evidence type="ECO:0000313" key="1">
    <source>
        <dbReference type="EMBL" id="TCC97173.1"/>
    </source>
</evidence>
<proteinExistence type="predicted"/>
<gene>
    <name evidence="1" type="ORF">EZ444_10005</name>
</gene>
<keyword evidence="2" id="KW-1185">Reference proteome</keyword>
<evidence type="ECO:0000313" key="2">
    <source>
        <dbReference type="Proteomes" id="UP000291117"/>
    </source>
</evidence>
<dbReference type="EMBL" id="SJSM01000004">
    <property type="protein sequence ID" value="TCC97173.1"/>
    <property type="molecule type" value="Genomic_DNA"/>
</dbReference>
<dbReference type="Gene3D" id="3.40.800.10">
    <property type="entry name" value="Ureohydrolase domain"/>
    <property type="match status" value="1"/>
</dbReference>
<reference evidence="1 2" key="1">
    <citation type="submission" date="2019-02" db="EMBL/GenBank/DDBJ databases">
        <title>Pedobacter sp. RP-3-8 sp. nov., isolated from Arctic soil.</title>
        <authorList>
            <person name="Dahal R.H."/>
        </authorList>
    </citation>
    <scope>NUCLEOTIDE SEQUENCE [LARGE SCALE GENOMIC DNA]</scope>
    <source>
        <strain evidence="1 2">RP-3-8</strain>
    </source>
</reference>
<accession>A0A4R0ND56</accession>
<name>A0A4R0ND56_9SPHI</name>
<dbReference type="Proteomes" id="UP000291117">
    <property type="component" value="Unassembled WGS sequence"/>
</dbReference>
<comment type="caution">
    <text evidence="1">The sequence shown here is derived from an EMBL/GenBank/DDBJ whole genome shotgun (WGS) entry which is preliminary data.</text>
</comment>